<dbReference type="RefSeq" id="WP_338226993.1">
    <property type="nucleotide sequence ID" value="NZ_BTPE01000002.1"/>
</dbReference>
<dbReference type="Proteomes" id="UP001307705">
    <property type="component" value="Unassembled WGS sequence"/>
</dbReference>
<reference evidence="1 2" key="1">
    <citation type="submission" date="2023-08" db="EMBL/GenBank/DDBJ databases">
        <title>Draft genome sequence of Algoriphagus taiwanensis.</title>
        <authorList>
            <person name="Takatani N."/>
            <person name="Hosokawa M."/>
            <person name="Sawabe T."/>
        </authorList>
    </citation>
    <scope>NUCLEOTIDE SEQUENCE [LARGE SCALE GENOMIC DNA]</scope>
    <source>
        <strain evidence="1 2">JCM 19755</strain>
    </source>
</reference>
<protein>
    <submittedName>
        <fullName evidence="1">Nucleoid-associated protein</fullName>
    </submittedName>
</protein>
<accession>A0ABQ6PWL5</accession>
<sequence length="348" mass="40790">MTTLDFTQAGLQNLITHHVGNKLRDENIKLTDEPSAYSDETKDFLLRYFLLPIKSEEFYEFTHTIKLEMNDVYSIVKNVFNETKEFITHSKDLAKLLYENSMHPKIKGGELNIAYFTNVVLDDEIVDAIGIYKSETDVPFLKMKIGKSNYSINHEFGFEIKGVDKGCIIFNTNQGTGFKVLVIDNSNKSVEAQYWKDDFLKLKPIANEFHQTNQFLGITKKFVTKQLDEEFEVSKADKIDLLNRSVEYFKTHETFDKKEFEEEVFQDSGIINSFRNFDSTYRQENEIEITDSFDISPQAVKKQTRVFKSVLKLDKNFHIYIHGNRDMIEQGIDQDGRKYYKIYYDKEN</sequence>
<evidence type="ECO:0000313" key="2">
    <source>
        <dbReference type="Proteomes" id="UP001307705"/>
    </source>
</evidence>
<organism evidence="1 2">
    <name type="scientific">Algoriphagus taiwanensis</name>
    <dbReference type="NCBI Taxonomy" id="1445656"/>
    <lineage>
        <taxon>Bacteria</taxon>
        <taxon>Pseudomonadati</taxon>
        <taxon>Bacteroidota</taxon>
        <taxon>Cytophagia</taxon>
        <taxon>Cytophagales</taxon>
        <taxon>Cyclobacteriaceae</taxon>
        <taxon>Algoriphagus</taxon>
    </lineage>
</organism>
<dbReference type="EMBL" id="BTPE01000002">
    <property type="protein sequence ID" value="GMQ32178.1"/>
    <property type="molecule type" value="Genomic_DNA"/>
</dbReference>
<gene>
    <name evidence="1" type="ORF">Ataiwa_04500</name>
</gene>
<name>A0ABQ6PWL5_9BACT</name>
<comment type="caution">
    <text evidence="1">The sequence shown here is derived from an EMBL/GenBank/DDBJ whole genome shotgun (WGS) entry which is preliminary data.</text>
</comment>
<dbReference type="Pfam" id="PF04245">
    <property type="entry name" value="NA37"/>
    <property type="match status" value="1"/>
</dbReference>
<proteinExistence type="predicted"/>
<dbReference type="InterPro" id="IPR007358">
    <property type="entry name" value="Nucleoid_associated_NdpA"/>
</dbReference>
<evidence type="ECO:0000313" key="1">
    <source>
        <dbReference type="EMBL" id="GMQ32178.1"/>
    </source>
</evidence>
<keyword evidence="2" id="KW-1185">Reference proteome</keyword>